<reference evidence="6" key="1">
    <citation type="journal article" date="2019" name="Int. J. Syst. Evol. Microbiol.">
        <title>The Global Catalogue of Microorganisms (GCM) 10K type strain sequencing project: providing services to taxonomists for standard genome sequencing and annotation.</title>
        <authorList>
            <consortium name="The Broad Institute Genomics Platform"/>
            <consortium name="The Broad Institute Genome Sequencing Center for Infectious Disease"/>
            <person name="Wu L."/>
            <person name="Ma J."/>
        </authorList>
    </citation>
    <scope>NUCLEOTIDE SEQUENCE [LARGE SCALE GENOMIC DNA]</scope>
    <source>
        <strain evidence="6">JCM 16923</strain>
    </source>
</reference>
<evidence type="ECO:0000313" key="5">
    <source>
        <dbReference type="EMBL" id="GAA3951380.1"/>
    </source>
</evidence>
<dbReference type="InterPro" id="IPR042099">
    <property type="entry name" value="ANL_N_sf"/>
</dbReference>
<proteinExistence type="inferred from homology"/>
<accession>A0ABP7NP92</accession>
<comment type="caution">
    <text evidence="5">The sequence shown here is derived from an EMBL/GenBank/DDBJ whole genome shotgun (WGS) entry which is preliminary data.</text>
</comment>
<evidence type="ECO:0000313" key="6">
    <source>
        <dbReference type="Proteomes" id="UP001418444"/>
    </source>
</evidence>
<feature type="domain" description="AMP-dependent synthetase/ligase" evidence="3">
    <location>
        <begin position="35"/>
        <end position="229"/>
    </location>
</feature>
<name>A0ABP7NP92_9ACTN</name>
<evidence type="ECO:0000259" key="3">
    <source>
        <dbReference type="Pfam" id="PF00501"/>
    </source>
</evidence>
<dbReference type="SUPFAM" id="SSF56801">
    <property type="entry name" value="Acetyl-CoA synthetase-like"/>
    <property type="match status" value="1"/>
</dbReference>
<keyword evidence="2 5" id="KW-0436">Ligase</keyword>
<dbReference type="InterPro" id="IPR045851">
    <property type="entry name" value="AMP-bd_C_sf"/>
</dbReference>
<organism evidence="5 6">
    <name type="scientific">Gordonia caeni</name>
    <dbReference type="NCBI Taxonomy" id="1007097"/>
    <lineage>
        <taxon>Bacteria</taxon>
        <taxon>Bacillati</taxon>
        <taxon>Actinomycetota</taxon>
        <taxon>Actinomycetes</taxon>
        <taxon>Mycobacteriales</taxon>
        <taxon>Gordoniaceae</taxon>
        <taxon>Gordonia</taxon>
    </lineage>
</organism>
<dbReference type="InterPro" id="IPR000873">
    <property type="entry name" value="AMP-dep_synth/lig_dom"/>
</dbReference>
<keyword evidence="6" id="KW-1185">Reference proteome</keyword>
<dbReference type="Pfam" id="PF00501">
    <property type="entry name" value="AMP-binding"/>
    <property type="match status" value="1"/>
</dbReference>
<dbReference type="PANTHER" id="PTHR43201">
    <property type="entry name" value="ACYL-COA SYNTHETASE"/>
    <property type="match status" value="1"/>
</dbReference>
<dbReference type="Gene3D" id="3.40.50.12780">
    <property type="entry name" value="N-terminal domain of ligase-like"/>
    <property type="match status" value="1"/>
</dbReference>
<evidence type="ECO:0000259" key="4">
    <source>
        <dbReference type="Pfam" id="PF13193"/>
    </source>
</evidence>
<dbReference type="PANTHER" id="PTHR43201:SF5">
    <property type="entry name" value="MEDIUM-CHAIN ACYL-COA LIGASE ACSF2, MITOCHONDRIAL"/>
    <property type="match status" value="1"/>
</dbReference>
<dbReference type="GO" id="GO:0016874">
    <property type="term" value="F:ligase activity"/>
    <property type="evidence" value="ECO:0007669"/>
    <property type="project" value="UniProtKB-KW"/>
</dbReference>
<evidence type="ECO:0000256" key="2">
    <source>
        <dbReference type="ARBA" id="ARBA00022598"/>
    </source>
</evidence>
<dbReference type="Proteomes" id="UP001418444">
    <property type="component" value="Unassembled WGS sequence"/>
</dbReference>
<comment type="similarity">
    <text evidence="1">Belongs to the ATP-dependent AMP-binding enzyme family.</text>
</comment>
<dbReference type="NCBIfam" id="NF005877">
    <property type="entry name" value="PRK07824.1"/>
    <property type="match status" value="1"/>
</dbReference>
<gene>
    <name evidence="5" type="primary">menE</name>
    <name evidence="5" type="ORF">GCM10022231_06440</name>
</gene>
<dbReference type="InterPro" id="IPR025110">
    <property type="entry name" value="AMP-bd_C"/>
</dbReference>
<dbReference type="EMBL" id="BAAAZW010000002">
    <property type="protein sequence ID" value="GAA3951380.1"/>
    <property type="molecule type" value="Genomic_DNA"/>
</dbReference>
<dbReference type="Pfam" id="PF13193">
    <property type="entry name" value="AMP-binding_C"/>
    <property type="match status" value="1"/>
</dbReference>
<protein>
    <submittedName>
        <fullName evidence="5">O-succinylbenzoate--CoA ligase</fullName>
    </submittedName>
</protein>
<feature type="domain" description="AMP-binding enzyme C-terminal" evidence="4">
    <location>
        <begin position="279"/>
        <end position="352"/>
    </location>
</feature>
<dbReference type="Gene3D" id="3.30.300.30">
    <property type="match status" value="1"/>
</dbReference>
<evidence type="ECO:0000256" key="1">
    <source>
        <dbReference type="ARBA" id="ARBA00006432"/>
    </source>
</evidence>
<sequence>MRSLLDGDAAYLPVPAHDTAAARGLCTALGAGEPIDPRACLVVSTSGTTGTPKGAMHSPETLHASATGTAQALGGPGSWLLTLPPHHIAGLQVLLRSLAAGYEPVVVDVGEGFDPAVLPAAVDAMTGPRKYTSLVPLQLRKALEHPEATRALAGLDAILVGGAATPPALADAAVAAGLRMVRTYGMSETAGGCVYDGRPLPGTRMRIAEPAADGVGRVELGGDTVAFGYRNIAEHPAFASPGWFRTDDLGAVDDGLLRIAGRADEAISTGGLTVVPQVVEAVIEALDGVAVCAVFGVPDERLGDAVAVAVVPDGAAPELGALQRAVTARLDRYAVPRHLLVLDELPVRGPGKVDRRALRDEFATRNRSRLRSDHRDSLLD</sequence>